<evidence type="ECO:0000256" key="4">
    <source>
        <dbReference type="SAM" id="SignalP"/>
    </source>
</evidence>
<dbReference type="InterPro" id="IPR044004">
    <property type="entry name" value="TSP1_spondin_dom"/>
</dbReference>
<dbReference type="Pfam" id="PF25031">
    <property type="entry name" value="SBSPON_C"/>
    <property type="match status" value="1"/>
</dbReference>
<keyword evidence="2" id="KW-1015">Disulfide bond</keyword>
<keyword evidence="7" id="KW-1185">Reference proteome</keyword>
<dbReference type="InterPro" id="IPR056801">
    <property type="entry name" value="SBSPON_C"/>
</dbReference>
<evidence type="ECO:0000256" key="1">
    <source>
        <dbReference type="ARBA" id="ARBA00022729"/>
    </source>
</evidence>
<dbReference type="STRING" id="407821.A0A087TK95"/>
<evidence type="ECO:0000259" key="5">
    <source>
        <dbReference type="PROSITE" id="PS50958"/>
    </source>
</evidence>
<feature type="non-terminal residue" evidence="6">
    <location>
        <position position="279"/>
    </location>
</feature>
<protein>
    <submittedName>
        <fullName evidence="6">RPE-spondin</fullName>
    </submittedName>
</protein>
<dbReference type="InterPro" id="IPR036383">
    <property type="entry name" value="TSP1_rpt_sf"/>
</dbReference>
<dbReference type="Pfam" id="PF01033">
    <property type="entry name" value="Somatomedin_B"/>
    <property type="match status" value="1"/>
</dbReference>
<dbReference type="Gene3D" id="4.10.410.20">
    <property type="match status" value="1"/>
</dbReference>
<dbReference type="SUPFAM" id="SSF90188">
    <property type="entry name" value="Somatomedin B domain"/>
    <property type="match status" value="1"/>
</dbReference>
<dbReference type="EMBL" id="KK115611">
    <property type="protein sequence ID" value="KFM65534.1"/>
    <property type="molecule type" value="Genomic_DNA"/>
</dbReference>
<dbReference type="PANTHER" id="PTHR20920">
    <property type="entry name" value="RPE-SPONDIN"/>
    <property type="match status" value="1"/>
</dbReference>
<keyword evidence="3" id="KW-0325">Glycoprotein</keyword>
<keyword evidence="1 4" id="KW-0732">Signal</keyword>
<feature type="signal peptide" evidence="4">
    <location>
        <begin position="1"/>
        <end position="17"/>
    </location>
</feature>
<dbReference type="PROSITE" id="PS50092">
    <property type="entry name" value="TSP1"/>
    <property type="match status" value="1"/>
</dbReference>
<dbReference type="InterPro" id="IPR000884">
    <property type="entry name" value="TSP1_rpt"/>
</dbReference>
<dbReference type="SMART" id="SM00209">
    <property type="entry name" value="TSP1"/>
    <property type="match status" value="1"/>
</dbReference>
<dbReference type="InterPro" id="IPR001212">
    <property type="entry name" value="Somatomedin_B_dom"/>
</dbReference>
<dbReference type="PROSITE" id="PS50958">
    <property type="entry name" value="SMB_2"/>
    <property type="match status" value="1"/>
</dbReference>
<dbReference type="OrthoDB" id="98591at2759"/>
<dbReference type="InterPro" id="IPR036024">
    <property type="entry name" value="Somatomedin_B-like_dom_sf"/>
</dbReference>
<proteinExistence type="predicted"/>
<dbReference type="PROSITE" id="PS00524">
    <property type="entry name" value="SMB_1"/>
    <property type="match status" value="1"/>
</dbReference>
<dbReference type="Gene3D" id="2.20.100.10">
    <property type="entry name" value="Thrombospondin type-1 (TSP1) repeat"/>
    <property type="match status" value="1"/>
</dbReference>
<reference evidence="6 7" key="1">
    <citation type="submission" date="2013-11" db="EMBL/GenBank/DDBJ databases">
        <title>Genome sequencing of Stegodyphus mimosarum.</title>
        <authorList>
            <person name="Bechsgaard J."/>
        </authorList>
    </citation>
    <scope>NUCLEOTIDE SEQUENCE [LARGE SCALE GENOMIC DNA]</scope>
</reference>
<sequence length="279" mass="31400">MEVHLLILVALVVCTGARRRGSCREAGLCCPGRDSNCVVPHNSVLFNTITSDDHGKPCYCDHACLKVGDCCEDFQEYCEARNCEVSGWGPWSECNTDCGTGIMTRERHVIHPAANGGEVCPELSQKRSCYGTRCEENIHVKANRETAMILSATYSTIRHLNESKDIRNNLRIKYRKDPEVEKSKAYCIVFEVTKAKKHCESLGNEISPKLEKGSKVCVVCETAAMRKHLGYRCHGHGVDHKTTRFAFLAFPQCHGRWKRLEMTDKCMCDENGKADFIFV</sequence>
<organism evidence="6 7">
    <name type="scientific">Stegodyphus mimosarum</name>
    <name type="common">African social velvet spider</name>
    <dbReference type="NCBI Taxonomy" id="407821"/>
    <lineage>
        <taxon>Eukaryota</taxon>
        <taxon>Metazoa</taxon>
        <taxon>Ecdysozoa</taxon>
        <taxon>Arthropoda</taxon>
        <taxon>Chelicerata</taxon>
        <taxon>Arachnida</taxon>
        <taxon>Araneae</taxon>
        <taxon>Araneomorphae</taxon>
        <taxon>Entelegynae</taxon>
        <taxon>Eresoidea</taxon>
        <taxon>Eresidae</taxon>
        <taxon>Stegodyphus</taxon>
    </lineage>
</organism>
<feature type="domain" description="SMB" evidence="5">
    <location>
        <begin position="25"/>
        <end position="86"/>
    </location>
</feature>
<dbReference type="PANTHER" id="PTHR20920:SF5">
    <property type="entry name" value="SMB DOMAIN-CONTAINING PROTEIN"/>
    <property type="match status" value="1"/>
</dbReference>
<dbReference type="InterPro" id="IPR039942">
    <property type="entry name" value="SBSPO"/>
</dbReference>
<evidence type="ECO:0000256" key="3">
    <source>
        <dbReference type="ARBA" id="ARBA00023180"/>
    </source>
</evidence>
<dbReference type="AlphaFoldDB" id="A0A087TK95"/>
<evidence type="ECO:0000313" key="6">
    <source>
        <dbReference type="EMBL" id="KFM65534.1"/>
    </source>
</evidence>
<dbReference type="Proteomes" id="UP000054359">
    <property type="component" value="Unassembled WGS sequence"/>
</dbReference>
<evidence type="ECO:0000256" key="2">
    <source>
        <dbReference type="ARBA" id="ARBA00023157"/>
    </source>
</evidence>
<dbReference type="SUPFAM" id="SSF82895">
    <property type="entry name" value="TSP-1 type 1 repeat"/>
    <property type="match status" value="1"/>
</dbReference>
<evidence type="ECO:0000313" key="7">
    <source>
        <dbReference type="Proteomes" id="UP000054359"/>
    </source>
</evidence>
<feature type="chain" id="PRO_5001829713" evidence="4">
    <location>
        <begin position="18"/>
        <end position="279"/>
    </location>
</feature>
<gene>
    <name evidence="6" type="ORF">X975_02522</name>
</gene>
<dbReference type="OMA" id="RCEENIH"/>
<name>A0A087TK95_STEMI</name>
<accession>A0A087TK95</accession>
<dbReference type="Pfam" id="PF19028">
    <property type="entry name" value="TSP1_spondin"/>
    <property type="match status" value="1"/>
</dbReference>